<dbReference type="EMBL" id="AP022583">
    <property type="protein sequence ID" value="BBY08322.1"/>
    <property type="molecule type" value="Genomic_DNA"/>
</dbReference>
<dbReference type="GO" id="GO:0015940">
    <property type="term" value="P:pantothenate biosynthetic process"/>
    <property type="evidence" value="ECO:0007669"/>
    <property type="project" value="InterPro"/>
</dbReference>
<dbReference type="SUPFAM" id="SSF51735">
    <property type="entry name" value="NAD(P)-binding Rossmann-fold domains"/>
    <property type="match status" value="1"/>
</dbReference>
<dbReference type="NCBIfam" id="NF005091">
    <property type="entry name" value="PRK06522.2-2"/>
    <property type="match status" value="1"/>
</dbReference>
<dbReference type="Gene3D" id="3.30.530.20">
    <property type="match status" value="1"/>
</dbReference>
<dbReference type="InterPro" id="IPR036291">
    <property type="entry name" value="NAD(P)-bd_dom_sf"/>
</dbReference>
<dbReference type="GO" id="GO:0008677">
    <property type="term" value="F:2-dehydropantoate 2-reductase activity"/>
    <property type="evidence" value="ECO:0007669"/>
    <property type="project" value="InterPro"/>
</dbReference>
<dbReference type="InterPro" id="IPR019587">
    <property type="entry name" value="Polyketide_cyclase/dehydratase"/>
</dbReference>
<comment type="similarity">
    <text evidence="1">Belongs to the ketopantoate reductase family.</text>
</comment>
<reference evidence="6 7" key="1">
    <citation type="journal article" date="2019" name="Emerg. Microbes Infect.">
        <title>Comprehensive subspecies identification of 175 nontuberculous mycobacteria species based on 7547 genomic profiles.</title>
        <authorList>
            <person name="Matsumoto Y."/>
            <person name="Kinjo T."/>
            <person name="Motooka D."/>
            <person name="Nabeya D."/>
            <person name="Jung N."/>
            <person name="Uechi K."/>
            <person name="Horii T."/>
            <person name="Iida T."/>
            <person name="Fujita J."/>
            <person name="Nakamura S."/>
        </authorList>
    </citation>
    <scope>NUCLEOTIDE SEQUENCE [LARGE SCALE GENOMIC DNA]</scope>
    <source>
        <strain evidence="6 7">JCM 16367</strain>
    </source>
</reference>
<evidence type="ECO:0000256" key="2">
    <source>
        <dbReference type="ARBA" id="ARBA00022857"/>
    </source>
</evidence>
<dbReference type="SUPFAM" id="SSF48179">
    <property type="entry name" value="6-phosphogluconate dehydrogenase C-terminal domain-like"/>
    <property type="match status" value="1"/>
</dbReference>
<dbReference type="InterPro" id="IPR008927">
    <property type="entry name" value="6-PGluconate_DH-like_C_sf"/>
</dbReference>
<dbReference type="AlphaFoldDB" id="A0A7I7PID7"/>
<evidence type="ECO:0008006" key="8">
    <source>
        <dbReference type="Google" id="ProtNLM"/>
    </source>
</evidence>
<dbReference type="Pfam" id="PF02558">
    <property type="entry name" value="ApbA"/>
    <property type="match status" value="1"/>
</dbReference>
<organism evidence="6 7">
    <name type="scientific">Mycobacterium noviomagense</name>
    <dbReference type="NCBI Taxonomy" id="459858"/>
    <lineage>
        <taxon>Bacteria</taxon>
        <taxon>Bacillati</taxon>
        <taxon>Actinomycetota</taxon>
        <taxon>Actinomycetes</taxon>
        <taxon>Mycobacteriales</taxon>
        <taxon>Mycobacteriaceae</taxon>
        <taxon>Mycobacterium</taxon>
    </lineage>
</organism>
<evidence type="ECO:0000256" key="1">
    <source>
        <dbReference type="ARBA" id="ARBA00007870"/>
    </source>
</evidence>
<evidence type="ECO:0000313" key="6">
    <source>
        <dbReference type="EMBL" id="BBY08322.1"/>
    </source>
</evidence>
<keyword evidence="3" id="KW-0560">Oxidoreductase</keyword>
<dbReference type="PANTHER" id="PTHR21708:SF26">
    <property type="entry name" value="2-DEHYDROPANTOATE 2-REDUCTASE"/>
    <property type="match status" value="1"/>
</dbReference>
<name>A0A7I7PID7_9MYCO</name>
<dbReference type="NCBIfam" id="NF009541">
    <property type="entry name" value="PRK12921.1-1"/>
    <property type="match status" value="1"/>
</dbReference>
<dbReference type="OrthoDB" id="8555723at2"/>
<evidence type="ECO:0000259" key="5">
    <source>
        <dbReference type="Pfam" id="PF08546"/>
    </source>
</evidence>
<feature type="domain" description="Ketopantoate reductase N-terminal" evidence="4">
    <location>
        <begin position="8"/>
        <end position="148"/>
    </location>
</feature>
<proteinExistence type="inferred from homology"/>
<dbReference type="Proteomes" id="UP000466894">
    <property type="component" value="Chromosome"/>
</dbReference>
<dbReference type="GO" id="GO:0005737">
    <property type="term" value="C:cytoplasm"/>
    <property type="evidence" value="ECO:0007669"/>
    <property type="project" value="TreeGrafter"/>
</dbReference>
<keyword evidence="2" id="KW-0521">NADP</keyword>
<dbReference type="InterPro" id="IPR023393">
    <property type="entry name" value="START-like_dom_sf"/>
</dbReference>
<feature type="domain" description="Ketopantoate reductase C-terminal" evidence="5">
    <location>
        <begin position="172"/>
        <end position="292"/>
    </location>
</feature>
<evidence type="ECO:0000256" key="3">
    <source>
        <dbReference type="ARBA" id="ARBA00023002"/>
    </source>
</evidence>
<dbReference type="InterPro" id="IPR003710">
    <property type="entry name" value="ApbA"/>
</dbReference>
<dbReference type="Gene3D" id="1.10.1040.10">
    <property type="entry name" value="N-(1-d-carboxylethyl)-l-norvaline Dehydrogenase, domain 2"/>
    <property type="match status" value="1"/>
</dbReference>
<dbReference type="KEGG" id="mnv:MNVI_36400"/>
<sequence>MGDIATHIAVVGPGAIGATVAAYLHSAGHPLLLCGRTARDHIEVRPDGADPIVVPGPVHTDPREVSGPVDVVMLAVKATQNDDAGRWLARLCGEHTIVAVLQNGVEQVEQVQPHCPSSAVVPGIVWFSAETQPGGWVWLRSEPRLVLPSGPAAETVAQLLRDAGCPVDCDPDFITAAWRKLLANAVGGLMVLSGRRSGMFRRDDVAALSRRYLAECLAVARAEGARLDDAVVDELVDMFRAAPVDMATSMLLDREARRTLEWDIRNGVIIRRARARGLPTPISDVVVPLLAAASDRSGLMSNAMVPCERVDLDFIETAPYRFRNSVELAITPEQLFEVLADPQSWPHWATVITKVTWTSPEPLGVGATRTVHMRGGIVGDEEFLAWEPFSRMAFRFNECSTRAVAAFAEDYRVETTPGGCRLTWTMAQKPAGPARIAMPVVRPLLNVMLRRFLANLRAYTDRRFATARQ</sequence>
<evidence type="ECO:0000313" key="7">
    <source>
        <dbReference type="Proteomes" id="UP000466894"/>
    </source>
</evidence>
<dbReference type="Pfam" id="PF08546">
    <property type="entry name" value="ApbA_C"/>
    <property type="match status" value="1"/>
</dbReference>
<dbReference type="PANTHER" id="PTHR21708">
    <property type="entry name" value="PROBABLE 2-DEHYDROPANTOATE 2-REDUCTASE"/>
    <property type="match status" value="1"/>
</dbReference>
<dbReference type="Gene3D" id="3.40.50.720">
    <property type="entry name" value="NAD(P)-binding Rossmann-like Domain"/>
    <property type="match status" value="1"/>
</dbReference>
<dbReference type="InterPro" id="IPR051402">
    <property type="entry name" value="KPR-Related"/>
</dbReference>
<dbReference type="InterPro" id="IPR013332">
    <property type="entry name" value="KPR_N"/>
</dbReference>
<dbReference type="SUPFAM" id="SSF55961">
    <property type="entry name" value="Bet v1-like"/>
    <property type="match status" value="1"/>
</dbReference>
<evidence type="ECO:0000259" key="4">
    <source>
        <dbReference type="Pfam" id="PF02558"/>
    </source>
</evidence>
<dbReference type="CDD" id="cd07821">
    <property type="entry name" value="PYR_PYL_RCAR_like"/>
    <property type="match status" value="1"/>
</dbReference>
<gene>
    <name evidence="6" type="ORF">MNVI_36400</name>
</gene>
<accession>A0A7I7PID7</accession>
<protein>
    <recommendedName>
        <fullName evidence="8">2-dehydropantoate 2-reductase</fullName>
    </recommendedName>
</protein>
<dbReference type="InterPro" id="IPR013752">
    <property type="entry name" value="KPA_reductase"/>
</dbReference>
<dbReference type="Pfam" id="PF10604">
    <property type="entry name" value="Polyketide_cyc2"/>
    <property type="match status" value="1"/>
</dbReference>
<dbReference type="NCBIfam" id="TIGR00745">
    <property type="entry name" value="apbA_panE"/>
    <property type="match status" value="1"/>
</dbReference>
<dbReference type="InterPro" id="IPR013328">
    <property type="entry name" value="6PGD_dom2"/>
</dbReference>